<keyword evidence="4" id="KW-1185">Reference proteome</keyword>
<sequence length="450" mass="45498">MNIHAVPPEVDEVLAAAGFRAVGPVGPGGSGLLARALDGSAWAVELYVVPGRLDDDARARIGALRAVRHEHVARLLEVVALPGDRLALFVEHHEGPSVRLLLAARAALSEGEAVTVAIPIAQGLGALHDAGVAHGAVGPDSVVVRPDGRPVLVDLRAAVAGTGAAGGDVTGLVECALAALPPEPGPADLVGALGELRDGSADARRVVDRCFRAVPPEPVLLPSAADLAAADVARVQGGERVAALRRVASGRPVAPDRWSVARRASIAVAALVLVGGLAVGVFGWRGAARAVAEPDGGSAAAAPASTSPATTSQASTSQATTSPDEQPERDPARAAELLTTRRAQVLVSADAAGLDGVDEVGGPAHADDLVLLASLGGDRAVGLDVRVIEARALDGDQQVARVRVVSTTSAYELVGPDGATRAGGPSVTATVVLELRWGHDGWRVWQVLPA</sequence>
<dbReference type="PROSITE" id="PS50011">
    <property type="entry name" value="PROTEIN_KINASE_DOM"/>
    <property type="match status" value="1"/>
</dbReference>
<feature type="region of interest" description="Disordered" evidence="1">
    <location>
        <begin position="296"/>
        <end position="331"/>
    </location>
</feature>
<dbReference type="SUPFAM" id="SSF56112">
    <property type="entry name" value="Protein kinase-like (PK-like)"/>
    <property type="match status" value="1"/>
</dbReference>
<dbReference type="InterPro" id="IPR011009">
    <property type="entry name" value="Kinase-like_dom_sf"/>
</dbReference>
<dbReference type="GO" id="GO:0004672">
    <property type="term" value="F:protein kinase activity"/>
    <property type="evidence" value="ECO:0007669"/>
    <property type="project" value="InterPro"/>
</dbReference>
<gene>
    <name evidence="3" type="ORF">CCO02nite_05010</name>
</gene>
<proteinExistence type="predicted"/>
<feature type="compositionally biased region" description="Low complexity" evidence="1">
    <location>
        <begin position="298"/>
        <end position="323"/>
    </location>
</feature>
<protein>
    <recommendedName>
        <fullName evidence="2">Protein kinase domain-containing protein</fullName>
    </recommendedName>
</protein>
<evidence type="ECO:0000313" key="4">
    <source>
        <dbReference type="Proteomes" id="UP000321720"/>
    </source>
</evidence>
<dbReference type="Proteomes" id="UP000321720">
    <property type="component" value="Unassembled WGS sequence"/>
</dbReference>
<reference evidence="3 4" key="1">
    <citation type="submission" date="2019-07" db="EMBL/GenBank/DDBJ databases">
        <title>Whole genome shotgun sequence of Cellulomonas composti NBRC 100758.</title>
        <authorList>
            <person name="Hosoyama A."/>
            <person name="Uohara A."/>
            <person name="Ohji S."/>
            <person name="Ichikawa N."/>
        </authorList>
    </citation>
    <scope>NUCLEOTIDE SEQUENCE [LARGE SCALE GENOMIC DNA]</scope>
    <source>
        <strain evidence="3 4">NBRC 100758</strain>
    </source>
</reference>
<dbReference type="AlphaFoldDB" id="A0A511J814"/>
<dbReference type="RefSeq" id="WP_186812547.1">
    <property type="nucleotide sequence ID" value="NZ_BJWG01000001.1"/>
</dbReference>
<dbReference type="EMBL" id="BJWG01000001">
    <property type="protein sequence ID" value="GEL93843.1"/>
    <property type="molecule type" value="Genomic_DNA"/>
</dbReference>
<accession>A0A511J814</accession>
<feature type="domain" description="Protein kinase" evidence="2">
    <location>
        <begin position="19"/>
        <end position="338"/>
    </location>
</feature>
<dbReference type="InterPro" id="IPR000719">
    <property type="entry name" value="Prot_kinase_dom"/>
</dbReference>
<name>A0A511J814_9CELL</name>
<organism evidence="3 4">
    <name type="scientific">Cellulomonas composti</name>
    <dbReference type="NCBI Taxonomy" id="266130"/>
    <lineage>
        <taxon>Bacteria</taxon>
        <taxon>Bacillati</taxon>
        <taxon>Actinomycetota</taxon>
        <taxon>Actinomycetes</taxon>
        <taxon>Micrococcales</taxon>
        <taxon>Cellulomonadaceae</taxon>
        <taxon>Cellulomonas</taxon>
    </lineage>
</organism>
<evidence type="ECO:0000256" key="1">
    <source>
        <dbReference type="SAM" id="MobiDB-lite"/>
    </source>
</evidence>
<dbReference type="SMART" id="SM00220">
    <property type="entry name" value="S_TKc"/>
    <property type="match status" value="1"/>
</dbReference>
<evidence type="ECO:0000313" key="3">
    <source>
        <dbReference type="EMBL" id="GEL93843.1"/>
    </source>
</evidence>
<evidence type="ECO:0000259" key="2">
    <source>
        <dbReference type="PROSITE" id="PS50011"/>
    </source>
</evidence>
<comment type="caution">
    <text evidence="3">The sequence shown here is derived from an EMBL/GenBank/DDBJ whole genome shotgun (WGS) entry which is preliminary data.</text>
</comment>
<dbReference type="Gene3D" id="1.10.510.10">
    <property type="entry name" value="Transferase(Phosphotransferase) domain 1"/>
    <property type="match status" value="1"/>
</dbReference>
<dbReference type="GO" id="GO:0005524">
    <property type="term" value="F:ATP binding"/>
    <property type="evidence" value="ECO:0007669"/>
    <property type="project" value="InterPro"/>
</dbReference>